<gene>
    <name evidence="2" type="ORF">GA0070608_1365</name>
</gene>
<feature type="compositionally biased region" description="Basic and acidic residues" evidence="1">
    <location>
        <begin position="8"/>
        <end position="19"/>
    </location>
</feature>
<sequence>MLEPEPAQDVHAEDADRPTTAETETETDEAAVYANRAARRAKGKVASPQPYGKGQHPGGRSSVQSPRQWGNRRSG</sequence>
<reference evidence="3" key="1">
    <citation type="submission" date="2016-06" db="EMBL/GenBank/DDBJ databases">
        <authorList>
            <person name="Varghese N."/>
            <person name="Submissions Spin"/>
        </authorList>
    </citation>
    <scope>NUCLEOTIDE SEQUENCE [LARGE SCALE GENOMIC DNA]</scope>
    <source>
        <strain evidence="3">DSM 43363</strain>
    </source>
</reference>
<organism evidence="2 3">
    <name type="scientific">Micromonospora peucetia</name>
    <dbReference type="NCBI Taxonomy" id="47871"/>
    <lineage>
        <taxon>Bacteria</taxon>
        <taxon>Bacillati</taxon>
        <taxon>Actinomycetota</taxon>
        <taxon>Actinomycetes</taxon>
        <taxon>Micromonosporales</taxon>
        <taxon>Micromonosporaceae</taxon>
        <taxon>Micromonospora</taxon>
    </lineage>
</organism>
<evidence type="ECO:0000256" key="1">
    <source>
        <dbReference type="SAM" id="MobiDB-lite"/>
    </source>
</evidence>
<dbReference type="Proteomes" id="UP000199343">
    <property type="component" value="Unassembled WGS sequence"/>
</dbReference>
<evidence type="ECO:0000313" key="2">
    <source>
        <dbReference type="EMBL" id="SCL54648.1"/>
    </source>
</evidence>
<proteinExistence type="predicted"/>
<evidence type="ECO:0000313" key="3">
    <source>
        <dbReference type="Proteomes" id="UP000199343"/>
    </source>
</evidence>
<accession>A0A1C6UKZ5</accession>
<feature type="compositionally biased region" description="Polar residues" evidence="1">
    <location>
        <begin position="61"/>
        <end position="75"/>
    </location>
</feature>
<dbReference type="EMBL" id="FMIC01000002">
    <property type="protein sequence ID" value="SCL54648.1"/>
    <property type="molecule type" value="Genomic_DNA"/>
</dbReference>
<feature type="region of interest" description="Disordered" evidence="1">
    <location>
        <begin position="1"/>
        <end position="75"/>
    </location>
</feature>
<name>A0A1C6UKZ5_9ACTN</name>
<dbReference type="AlphaFoldDB" id="A0A1C6UKZ5"/>
<protein>
    <submittedName>
        <fullName evidence="2">Uncharacterized protein</fullName>
    </submittedName>
</protein>